<name>A0ABR7DHF9_9CLOT</name>
<feature type="signal peptide" evidence="2">
    <location>
        <begin position="1"/>
        <end position="22"/>
    </location>
</feature>
<evidence type="ECO:0008006" key="5">
    <source>
        <dbReference type="Google" id="ProtNLM"/>
    </source>
</evidence>
<evidence type="ECO:0000256" key="2">
    <source>
        <dbReference type="SAM" id="SignalP"/>
    </source>
</evidence>
<dbReference type="PROSITE" id="PS51257">
    <property type="entry name" value="PROKAR_LIPOPROTEIN"/>
    <property type="match status" value="1"/>
</dbReference>
<organism evidence="3 4">
    <name type="scientific">Clostridium hominis</name>
    <dbReference type="NCBI Taxonomy" id="2763036"/>
    <lineage>
        <taxon>Bacteria</taxon>
        <taxon>Bacillati</taxon>
        <taxon>Bacillota</taxon>
        <taxon>Clostridia</taxon>
        <taxon>Eubacteriales</taxon>
        <taxon>Clostridiaceae</taxon>
        <taxon>Clostridium</taxon>
    </lineage>
</organism>
<feature type="region of interest" description="Disordered" evidence="1">
    <location>
        <begin position="27"/>
        <end position="75"/>
    </location>
</feature>
<protein>
    <recommendedName>
        <fullName evidence="5">Lipoprotein</fullName>
    </recommendedName>
</protein>
<proteinExistence type="predicted"/>
<evidence type="ECO:0000313" key="3">
    <source>
        <dbReference type="EMBL" id="MBC5630288.1"/>
    </source>
</evidence>
<accession>A0ABR7DHF9</accession>
<dbReference type="RefSeq" id="WP_186860667.1">
    <property type="nucleotide sequence ID" value="NZ_JACOOO010000037.1"/>
</dbReference>
<dbReference type="Proteomes" id="UP000596929">
    <property type="component" value="Unassembled WGS sequence"/>
</dbReference>
<gene>
    <name evidence="3" type="ORF">H8S20_15610</name>
</gene>
<feature type="compositionally biased region" description="Low complexity" evidence="1">
    <location>
        <begin position="28"/>
        <end position="50"/>
    </location>
</feature>
<feature type="chain" id="PRO_5046541151" description="Lipoprotein" evidence="2">
    <location>
        <begin position="23"/>
        <end position="198"/>
    </location>
</feature>
<feature type="compositionally biased region" description="Basic and acidic residues" evidence="1">
    <location>
        <begin position="65"/>
        <end position="75"/>
    </location>
</feature>
<comment type="caution">
    <text evidence="3">The sequence shown here is derived from an EMBL/GenBank/DDBJ whole genome shotgun (WGS) entry which is preliminary data.</text>
</comment>
<dbReference type="EMBL" id="JACOOO010000037">
    <property type="protein sequence ID" value="MBC5630288.1"/>
    <property type="molecule type" value="Genomic_DNA"/>
</dbReference>
<keyword evidence="2" id="KW-0732">Signal</keyword>
<sequence length="198" mass="22652">MKRRVLSLILISALSLSLFVGCGDDKANNNSQNSNQQEAQQQPENNNQQDNNKEDNKANESSTENNDKESSIVEEVTNEKIEAKFTEIMDFLYNRDYSNEEKSIEAENYIKENFTPEGAKNMINKIISYGEKVSYSDLLITLVKNIENNDDRYESMYEIRYSVSITIGKPSIYSDVIAKVVVDKDGKILIESINDFEF</sequence>
<reference evidence="3 4" key="1">
    <citation type="submission" date="2020-08" db="EMBL/GenBank/DDBJ databases">
        <title>Genome public.</title>
        <authorList>
            <person name="Liu C."/>
            <person name="Sun Q."/>
        </authorList>
    </citation>
    <scope>NUCLEOTIDE SEQUENCE [LARGE SCALE GENOMIC DNA]</scope>
    <source>
        <strain evidence="3 4">NSJ-6</strain>
    </source>
</reference>
<evidence type="ECO:0000313" key="4">
    <source>
        <dbReference type="Proteomes" id="UP000596929"/>
    </source>
</evidence>
<evidence type="ECO:0000256" key="1">
    <source>
        <dbReference type="SAM" id="MobiDB-lite"/>
    </source>
</evidence>
<keyword evidence="4" id="KW-1185">Reference proteome</keyword>